<protein>
    <submittedName>
        <fullName evidence="1">Uncharacterized protein</fullName>
    </submittedName>
</protein>
<dbReference type="EMBL" id="JBJURJ010000006">
    <property type="protein sequence ID" value="MFM9328642.1"/>
    <property type="molecule type" value="Genomic_DNA"/>
</dbReference>
<name>A0ACC7NW86_9BACL</name>
<proteinExistence type="predicted"/>
<evidence type="ECO:0000313" key="1">
    <source>
        <dbReference type="EMBL" id="MFM9328642.1"/>
    </source>
</evidence>
<dbReference type="Proteomes" id="UP001631969">
    <property type="component" value="Unassembled WGS sequence"/>
</dbReference>
<organism evidence="1 2">
    <name type="scientific">Paenibacillus mesotrionivorans</name>
    <dbReference type="NCBI Taxonomy" id="3160968"/>
    <lineage>
        <taxon>Bacteria</taxon>
        <taxon>Bacillati</taxon>
        <taxon>Bacillota</taxon>
        <taxon>Bacilli</taxon>
        <taxon>Bacillales</taxon>
        <taxon>Paenibacillaceae</taxon>
        <taxon>Paenibacillus</taxon>
    </lineage>
</organism>
<evidence type="ECO:0000313" key="2">
    <source>
        <dbReference type="Proteomes" id="UP001631969"/>
    </source>
</evidence>
<keyword evidence="2" id="KW-1185">Reference proteome</keyword>
<gene>
    <name evidence="1" type="ORF">ACI1P1_10115</name>
</gene>
<sequence length="104" mass="12623">MDTMFKLGRKVTFPKEWLDMKLGVHDEEYYDEERFIVIGQQRYALRGRSRTEEGSWDYNEVFEVTRDQVTAYHITTDYQDLMAKDLEERKARGEYIEKEDKPQE</sequence>
<comment type="caution">
    <text evidence="1">The sequence shown here is derived from an EMBL/GenBank/DDBJ whole genome shotgun (WGS) entry which is preliminary data.</text>
</comment>
<reference evidence="1" key="1">
    <citation type="submission" date="2024-12" db="EMBL/GenBank/DDBJ databases">
        <authorList>
            <person name="Wu N."/>
        </authorList>
    </citation>
    <scope>NUCLEOTIDE SEQUENCE</scope>
    <source>
        <strain evidence="1">P15</strain>
    </source>
</reference>
<accession>A0ACC7NW86</accession>